<name>A0A1E5VQ62_9POAL</name>
<dbReference type="Pfam" id="PF01556">
    <property type="entry name" value="DnaJ_C"/>
    <property type="match status" value="1"/>
</dbReference>
<dbReference type="AlphaFoldDB" id="A0A1E5VQ62"/>
<dbReference type="Proteomes" id="UP000095767">
    <property type="component" value="Unassembled WGS sequence"/>
</dbReference>
<evidence type="ECO:0000256" key="1">
    <source>
        <dbReference type="ARBA" id="ARBA00022723"/>
    </source>
</evidence>
<comment type="caution">
    <text evidence="7">The sequence shown here is derived from an EMBL/GenBank/DDBJ whole genome shotgun (WGS) entry which is preliminary data.</text>
</comment>
<keyword evidence="4" id="KW-0862">Zinc</keyword>
<dbReference type="GO" id="GO:0006457">
    <property type="term" value="P:protein folding"/>
    <property type="evidence" value="ECO:0007669"/>
    <property type="project" value="InterPro"/>
</dbReference>
<dbReference type="EMBL" id="LWDX02032928">
    <property type="protein sequence ID" value="OEL27270.1"/>
    <property type="molecule type" value="Genomic_DNA"/>
</dbReference>
<feature type="domain" description="Chaperone DnaJ C-terminal" evidence="6">
    <location>
        <begin position="1"/>
        <end position="88"/>
    </location>
</feature>
<keyword evidence="8" id="KW-1185">Reference proteome</keyword>
<evidence type="ECO:0000256" key="4">
    <source>
        <dbReference type="ARBA" id="ARBA00022833"/>
    </source>
</evidence>
<dbReference type="InterPro" id="IPR002939">
    <property type="entry name" value="DnaJ_C"/>
</dbReference>
<reference evidence="7 8" key="1">
    <citation type="submission" date="2016-09" db="EMBL/GenBank/DDBJ databases">
        <title>The draft genome of Dichanthelium oligosanthes: A C3 panicoid grass species.</title>
        <authorList>
            <person name="Studer A.J."/>
            <person name="Schnable J.C."/>
            <person name="Brutnell T.P."/>
        </authorList>
    </citation>
    <scope>NUCLEOTIDE SEQUENCE [LARGE SCALE GENOMIC DNA]</scope>
    <source>
        <strain evidence="8">cv. Kellogg 1175</strain>
        <tissue evidence="7">Leaf</tissue>
    </source>
</reference>
<protein>
    <recommendedName>
        <fullName evidence="6">Chaperone DnaJ C-terminal domain-containing protein</fullName>
    </recommendedName>
</protein>
<keyword evidence="2" id="KW-0677">Repeat</keyword>
<feature type="region of interest" description="Disordered" evidence="5">
    <location>
        <begin position="132"/>
        <end position="157"/>
    </location>
</feature>
<dbReference type="GO" id="GO:0008270">
    <property type="term" value="F:zinc ion binding"/>
    <property type="evidence" value="ECO:0007669"/>
    <property type="project" value="UniProtKB-KW"/>
</dbReference>
<feature type="non-terminal residue" evidence="7">
    <location>
        <position position="1"/>
    </location>
</feature>
<dbReference type="OrthoDB" id="1915375at2759"/>
<dbReference type="CDD" id="cd10747">
    <property type="entry name" value="DnaJ_C"/>
    <property type="match status" value="1"/>
</dbReference>
<dbReference type="FunFam" id="2.60.260.20:FF:000005">
    <property type="entry name" value="Chaperone protein dnaJ 1, mitochondrial"/>
    <property type="match status" value="1"/>
</dbReference>
<evidence type="ECO:0000313" key="8">
    <source>
        <dbReference type="Proteomes" id="UP000095767"/>
    </source>
</evidence>
<dbReference type="SUPFAM" id="SSF49493">
    <property type="entry name" value="HSP40/DnaJ peptide-binding domain"/>
    <property type="match status" value="1"/>
</dbReference>
<accession>A0A1E5VQ62</accession>
<dbReference type="PANTHER" id="PTHR35455:SF1">
    <property type="entry name" value="AGAP005842-PA"/>
    <property type="match status" value="1"/>
</dbReference>
<keyword evidence="3" id="KW-0863">Zinc-finger</keyword>
<organism evidence="7 8">
    <name type="scientific">Dichanthelium oligosanthes</name>
    <dbReference type="NCBI Taxonomy" id="888268"/>
    <lineage>
        <taxon>Eukaryota</taxon>
        <taxon>Viridiplantae</taxon>
        <taxon>Streptophyta</taxon>
        <taxon>Embryophyta</taxon>
        <taxon>Tracheophyta</taxon>
        <taxon>Spermatophyta</taxon>
        <taxon>Magnoliopsida</taxon>
        <taxon>Liliopsida</taxon>
        <taxon>Poales</taxon>
        <taxon>Poaceae</taxon>
        <taxon>PACMAD clade</taxon>
        <taxon>Panicoideae</taxon>
        <taxon>Panicodae</taxon>
        <taxon>Paniceae</taxon>
        <taxon>Dichantheliinae</taxon>
        <taxon>Dichanthelium</taxon>
    </lineage>
</organism>
<evidence type="ECO:0000259" key="6">
    <source>
        <dbReference type="Pfam" id="PF01556"/>
    </source>
</evidence>
<dbReference type="PANTHER" id="PTHR35455">
    <property type="entry name" value="UNNAMED PRODUCT"/>
    <property type="match status" value="1"/>
</dbReference>
<dbReference type="Gene3D" id="2.60.260.20">
    <property type="entry name" value="Urease metallochaperone UreE, N-terminal domain"/>
    <property type="match status" value="1"/>
</dbReference>
<sequence>LYIFIRIHEKQGIHRDGLNLYSDVTVDYIDAILGTTVKVETIEGFKDLHIPSGTQPGENLKFSQLGVPDIKRPNIRGDHYFLIKVKIPKNISDRERSLVEELATLNKAQNISVPGEVLIFFLCYCRSITTSASASGPDPRRAMSSRPPTHPSHRSPRRFPTACCLLVLTLALLFASAAAKSSRRPISDIEIRQKKEACYTDVENGLWGWVCRSSPTEKENCVLRCLSPECYDLIYGGDPLEEGELDYVRGQEYKYCMHKYGLLKHSQLLKDRIVGSFVKWSDSNYYSSRGWVAL</sequence>
<evidence type="ECO:0000256" key="5">
    <source>
        <dbReference type="SAM" id="MobiDB-lite"/>
    </source>
</evidence>
<dbReference type="GO" id="GO:0051082">
    <property type="term" value="F:unfolded protein binding"/>
    <property type="evidence" value="ECO:0007669"/>
    <property type="project" value="InterPro"/>
</dbReference>
<dbReference type="STRING" id="888268.A0A1E5VQ62"/>
<keyword evidence="1" id="KW-0479">Metal-binding</keyword>
<dbReference type="Pfam" id="PF16029">
    <property type="entry name" value="DUF4787"/>
    <property type="match status" value="1"/>
</dbReference>
<proteinExistence type="predicted"/>
<dbReference type="InterPro" id="IPR031985">
    <property type="entry name" value="DUF4787"/>
</dbReference>
<evidence type="ECO:0000256" key="3">
    <source>
        <dbReference type="ARBA" id="ARBA00022771"/>
    </source>
</evidence>
<dbReference type="InterPro" id="IPR008971">
    <property type="entry name" value="HSP40/DnaJ_pept-bd"/>
</dbReference>
<evidence type="ECO:0000313" key="7">
    <source>
        <dbReference type="EMBL" id="OEL27270.1"/>
    </source>
</evidence>
<gene>
    <name evidence="7" type="ORF">BAE44_0011710</name>
</gene>
<evidence type="ECO:0000256" key="2">
    <source>
        <dbReference type="ARBA" id="ARBA00022737"/>
    </source>
</evidence>